<evidence type="ECO:0000256" key="1">
    <source>
        <dbReference type="SAM" id="SignalP"/>
    </source>
</evidence>
<proteinExistence type="evidence at transcript level"/>
<evidence type="ECO:0000313" key="2">
    <source>
        <dbReference type="EMBL" id="JAG91499.1"/>
    </source>
</evidence>
<feature type="chain" id="PRO_5002202772" evidence="1">
    <location>
        <begin position="22"/>
        <end position="67"/>
    </location>
</feature>
<feature type="signal peptide" evidence="1">
    <location>
        <begin position="1"/>
        <end position="21"/>
    </location>
</feature>
<name>A0A0C9S365_AMBAM</name>
<dbReference type="EMBL" id="GBZX01001241">
    <property type="protein sequence ID" value="JAG91499.1"/>
    <property type="molecule type" value="mRNA"/>
</dbReference>
<accession>A0A0C9S365</accession>
<reference evidence="2" key="1">
    <citation type="journal article" date="2015" name="PLoS ONE">
        <title>An Insight into the Sialome of the Lone Star Tick, Amblyomma americanum, with a Glimpse on Its Time Dependent Gene Expression.</title>
        <authorList>
            <person name="Karim S."/>
            <person name="Ribeiro J.M."/>
        </authorList>
    </citation>
    <scope>NUCLEOTIDE SEQUENCE</scope>
    <source>
        <tissue evidence="2">Salivary gland</tissue>
    </source>
</reference>
<protein>
    <submittedName>
        <fullName evidence="2">Putative secreted protein</fullName>
    </submittedName>
</protein>
<dbReference type="AlphaFoldDB" id="A0A0C9S365"/>
<organism evidence="2">
    <name type="scientific">Amblyomma americanum</name>
    <name type="common">Lone star tick</name>
    <dbReference type="NCBI Taxonomy" id="6943"/>
    <lineage>
        <taxon>Eukaryota</taxon>
        <taxon>Metazoa</taxon>
        <taxon>Ecdysozoa</taxon>
        <taxon>Arthropoda</taxon>
        <taxon>Chelicerata</taxon>
        <taxon>Arachnida</taxon>
        <taxon>Acari</taxon>
        <taxon>Parasitiformes</taxon>
        <taxon>Ixodida</taxon>
        <taxon>Ixodoidea</taxon>
        <taxon>Ixodidae</taxon>
        <taxon>Amblyomminae</taxon>
        <taxon>Amblyomma</taxon>
    </lineage>
</organism>
<keyword evidence="1" id="KW-0732">Signal</keyword>
<sequence>MKNSAILLALLLLSAVMMTEAQRFNGGFPGQGGGRRCGRQVCRRGQRCIEVPVRCVRAPCPRVFRCV</sequence>